<evidence type="ECO:0000313" key="2">
    <source>
        <dbReference type="EMBL" id="KTD61654.1"/>
    </source>
</evidence>
<evidence type="ECO:0000313" key="3">
    <source>
        <dbReference type="Proteomes" id="UP000054877"/>
    </source>
</evidence>
<dbReference type="EMBL" id="LNYX01000031">
    <property type="protein sequence ID" value="KTD61654.1"/>
    <property type="molecule type" value="Genomic_DNA"/>
</dbReference>
<dbReference type="PATRIC" id="fig|452.5.peg.2519"/>
<name>A0A0W0YYS4_LEGSP</name>
<feature type="compositionally biased region" description="Basic and acidic residues" evidence="1">
    <location>
        <begin position="339"/>
        <end position="349"/>
    </location>
</feature>
<reference evidence="2 3" key="1">
    <citation type="submission" date="2015-11" db="EMBL/GenBank/DDBJ databases">
        <title>Genomic analysis of 38 Legionella species identifies large and diverse effector repertoires.</title>
        <authorList>
            <person name="Burstein D."/>
            <person name="Amaro F."/>
            <person name="Zusman T."/>
            <person name="Lifshitz Z."/>
            <person name="Cohen O."/>
            <person name="Gilbert J.A."/>
            <person name="Pupko T."/>
            <person name="Shuman H.A."/>
            <person name="Segal G."/>
        </authorList>
    </citation>
    <scope>NUCLEOTIDE SEQUENCE [LARGE SCALE GENOMIC DNA]</scope>
    <source>
        <strain evidence="2 3">Mt.St.Helens-9</strain>
    </source>
</reference>
<gene>
    <name evidence="2" type="ORF">Lspi_2284</name>
</gene>
<protein>
    <submittedName>
        <fullName evidence="2">Uncharacterized protein</fullName>
    </submittedName>
</protein>
<dbReference type="Proteomes" id="UP000054877">
    <property type="component" value="Unassembled WGS sequence"/>
</dbReference>
<comment type="caution">
    <text evidence="2">The sequence shown here is derived from an EMBL/GenBank/DDBJ whole genome shotgun (WGS) entry which is preliminary data.</text>
</comment>
<proteinExistence type="predicted"/>
<dbReference type="AlphaFoldDB" id="A0A0W0YYS4"/>
<evidence type="ECO:0000256" key="1">
    <source>
        <dbReference type="SAM" id="MobiDB-lite"/>
    </source>
</evidence>
<sequence>MSKNKWQRLHERYHSKEDEGIIKYGKYFEENIFNYLTQEHNPEGEKNQPGKIIQEAKSTLGKLSRILDAFDFPVLSYEEIKEISSKPNGLRAYMQEYIDEILPVLLNDEHSGLNDRIIEAIGEENYHAILESPEVNGNSEEVAMQFVKASMLSYGQRVLDKIEDEHLKVEAFNSFLPSMENLAKDISLKGLADEKKKMDLVDLHKILLNFKALMNEATEQKINIPSSDVINSNLDTALYWLDPHNEDIVDLPVETKHNKATEQYDKAVKIFLDGAENALQTSPSKPQVNFFVRVVRFLTGNEQLLQSKDEKRYERQRTLISNLNDLKSKLENSEELEQEQPHEDSSFKP</sequence>
<keyword evidence="3" id="KW-1185">Reference proteome</keyword>
<feature type="region of interest" description="Disordered" evidence="1">
    <location>
        <begin position="328"/>
        <end position="349"/>
    </location>
</feature>
<dbReference type="OrthoDB" id="5654268at2"/>
<dbReference type="RefSeq" id="WP_058484191.1">
    <property type="nucleotide sequence ID" value="NZ_CAAAII010000001.1"/>
</dbReference>
<organism evidence="2 3">
    <name type="scientific">Legionella spiritensis</name>
    <dbReference type="NCBI Taxonomy" id="452"/>
    <lineage>
        <taxon>Bacteria</taxon>
        <taxon>Pseudomonadati</taxon>
        <taxon>Pseudomonadota</taxon>
        <taxon>Gammaproteobacteria</taxon>
        <taxon>Legionellales</taxon>
        <taxon>Legionellaceae</taxon>
        <taxon>Legionella</taxon>
    </lineage>
</organism>
<accession>A0A0W0YYS4</accession>